<dbReference type="RefSeq" id="WP_244177421.1">
    <property type="nucleotide sequence ID" value="NZ_NEFY01000029.1"/>
</dbReference>
<dbReference type="AlphaFoldDB" id="A0A7Z1DRR3"/>
<name>A0A7Z1DRR3_9GAMM</name>
<reference evidence="2 3" key="1">
    <citation type="submission" date="2017-06" db="EMBL/GenBank/DDBJ databases">
        <title>Draft genome sequence of the halophilic bacterium Marinobacter vinifirmus FB1.</title>
        <authorList>
            <person name="Stepanov V.G."/>
            <person name="Roberts D.J."/>
            <person name="Fox G.E."/>
        </authorList>
    </citation>
    <scope>NUCLEOTIDE SEQUENCE [LARGE SCALE GENOMIC DNA]</scope>
    <source>
        <strain evidence="2 3">FB1</strain>
    </source>
</reference>
<evidence type="ECO:0000313" key="3">
    <source>
        <dbReference type="Proteomes" id="UP000216984"/>
    </source>
</evidence>
<sequence length="223" mass="25777">MPQHVIQRGNNRQVCFQDLSDFATYSMYLTRYQEKFEVDIHAWVFMTNHTHLLVTPKTDDGLSAFMKSIGQSYAQYYNARYERTGGLWEGRFKSCLVDTEEYFLQCQRYIELNPVKAGMVDYAGEYQWSSYLCHAYGSGSRFHVPHPCYLELQPDADQRLVSYRNFVASPMAEAVEDQIRYSAIAGLALGSEDFQKRMKERYGDAAGTGTAPVGFRRERVSWI</sequence>
<dbReference type="InterPro" id="IPR002686">
    <property type="entry name" value="Transposase_17"/>
</dbReference>
<dbReference type="SMART" id="SM01321">
    <property type="entry name" value="Y1_Tnp"/>
    <property type="match status" value="1"/>
</dbReference>
<proteinExistence type="predicted"/>
<dbReference type="Gene3D" id="3.30.70.1290">
    <property type="entry name" value="Transposase IS200-like"/>
    <property type="match status" value="1"/>
</dbReference>
<comment type="caution">
    <text evidence="2">The sequence shown here is derived from an EMBL/GenBank/DDBJ whole genome shotgun (WGS) entry which is preliminary data.</text>
</comment>
<organism evidence="2 3">
    <name type="scientific">Marinobacter vinifirmus</name>
    <dbReference type="NCBI Taxonomy" id="355591"/>
    <lineage>
        <taxon>Bacteria</taxon>
        <taxon>Pseudomonadati</taxon>
        <taxon>Pseudomonadota</taxon>
        <taxon>Gammaproteobacteria</taxon>
        <taxon>Pseudomonadales</taxon>
        <taxon>Marinobacteraceae</taxon>
        <taxon>Marinobacter</taxon>
    </lineage>
</organism>
<keyword evidence="3" id="KW-1185">Reference proteome</keyword>
<dbReference type="Proteomes" id="UP000216984">
    <property type="component" value="Unassembled WGS sequence"/>
</dbReference>
<dbReference type="PANTHER" id="PTHR34322:SF2">
    <property type="entry name" value="TRANSPOSASE IS200-LIKE DOMAIN-CONTAINING PROTEIN"/>
    <property type="match status" value="1"/>
</dbReference>
<dbReference type="InterPro" id="IPR036515">
    <property type="entry name" value="Transposase_17_sf"/>
</dbReference>
<evidence type="ECO:0000313" key="2">
    <source>
        <dbReference type="EMBL" id="OZC34716.1"/>
    </source>
</evidence>
<gene>
    <name evidence="2" type="ORF">B9Q17_01775</name>
</gene>
<dbReference type="GO" id="GO:0004803">
    <property type="term" value="F:transposase activity"/>
    <property type="evidence" value="ECO:0007669"/>
    <property type="project" value="InterPro"/>
</dbReference>
<dbReference type="GO" id="GO:0003677">
    <property type="term" value="F:DNA binding"/>
    <property type="evidence" value="ECO:0007669"/>
    <property type="project" value="InterPro"/>
</dbReference>
<protein>
    <submittedName>
        <fullName evidence="2">Transposase</fullName>
    </submittedName>
</protein>
<evidence type="ECO:0000259" key="1">
    <source>
        <dbReference type="SMART" id="SM01321"/>
    </source>
</evidence>
<dbReference type="PANTHER" id="PTHR34322">
    <property type="entry name" value="TRANSPOSASE, Y1_TNP DOMAIN-CONTAINING"/>
    <property type="match status" value="1"/>
</dbReference>
<accession>A0A7Z1DRR3</accession>
<dbReference type="EMBL" id="NEFY01000029">
    <property type="protein sequence ID" value="OZC34716.1"/>
    <property type="molecule type" value="Genomic_DNA"/>
</dbReference>
<dbReference type="SUPFAM" id="SSF143422">
    <property type="entry name" value="Transposase IS200-like"/>
    <property type="match status" value="1"/>
</dbReference>
<dbReference type="Pfam" id="PF01797">
    <property type="entry name" value="Y1_Tnp"/>
    <property type="match status" value="1"/>
</dbReference>
<feature type="domain" description="Transposase IS200-like" evidence="1">
    <location>
        <begin position="1"/>
        <end position="113"/>
    </location>
</feature>
<dbReference type="GO" id="GO:0006313">
    <property type="term" value="P:DNA transposition"/>
    <property type="evidence" value="ECO:0007669"/>
    <property type="project" value="InterPro"/>
</dbReference>